<evidence type="ECO:0000313" key="2">
    <source>
        <dbReference type="Proteomes" id="UP000327157"/>
    </source>
</evidence>
<reference evidence="1 2" key="2">
    <citation type="submission" date="2019-11" db="EMBL/GenBank/DDBJ databases">
        <title>A de novo genome assembly of a pear dwarfing rootstock.</title>
        <authorList>
            <person name="Wang F."/>
            <person name="Wang J."/>
            <person name="Li S."/>
            <person name="Zhang Y."/>
            <person name="Fang M."/>
            <person name="Ma L."/>
            <person name="Zhao Y."/>
            <person name="Jiang S."/>
        </authorList>
    </citation>
    <scope>NUCLEOTIDE SEQUENCE [LARGE SCALE GENOMIC DNA]</scope>
    <source>
        <strain evidence="1">S2</strain>
        <tissue evidence="1">Leaf</tissue>
    </source>
</reference>
<name>A0A5N5H638_9ROSA</name>
<dbReference type="PANTHER" id="PTHR34065:SF1">
    <property type="entry name" value="CELL DIVISION CONTROL PROTEIN 14"/>
    <property type="match status" value="1"/>
</dbReference>
<dbReference type="AlphaFoldDB" id="A0A5N5H638"/>
<dbReference type="OrthoDB" id="5357220at2759"/>
<dbReference type="InterPro" id="IPR012535">
    <property type="entry name" value="Cell_div_Cdc14"/>
</dbReference>
<dbReference type="Proteomes" id="UP000327157">
    <property type="component" value="Unassembled WGS sequence"/>
</dbReference>
<keyword evidence="2" id="KW-1185">Reference proteome</keyword>
<organism evidence="1 2">
    <name type="scientific">Pyrus ussuriensis x Pyrus communis</name>
    <dbReference type="NCBI Taxonomy" id="2448454"/>
    <lineage>
        <taxon>Eukaryota</taxon>
        <taxon>Viridiplantae</taxon>
        <taxon>Streptophyta</taxon>
        <taxon>Embryophyta</taxon>
        <taxon>Tracheophyta</taxon>
        <taxon>Spermatophyta</taxon>
        <taxon>Magnoliopsida</taxon>
        <taxon>eudicotyledons</taxon>
        <taxon>Gunneridae</taxon>
        <taxon>Pentapetalae</taxon>
        <taxon>rosids</taxon>
        <taxon>fabids</taxon>
        <taxon>Rosales</taxon>
        <taxon>Rosaceae</taxon>
        <taxon>Amygdaloideae</taxon>
        <taxon>Maleae</taxon>
        <taxon>Pyrus</taxon>
    </lineage>
</organism>
<comment type="caution">
    <text evidence="1">The sequence shown here is derived from an EMBL/GenBank/DDBJ whole genome shotgun (WGS) entry which is preliminary data.</text>
</comment>
<protein>
    <submittedName>
        <fullName evidence="1">Uncharacterized protein</fullName>
    </submittedName>
</protein>
<dbReference type="PANTHER" id="PTHR34065">
    <property type="entry name" value="CELL DIVISION CONTROL PROTEIN 14"/>
    <property type="match status" value="1"/>
</dbReference>
<reference evidence="1 2" key="1">
    <citation type="submission" date="2019-09" db="EMBL/GenBank/DDBJ databases">
        <authorList>
            <person name="Ou C."/>
        </authorList>
    </citation>
    <scope>NUCLEOTIDE SEQUENCE [LARGE SCALE GENOMIC DNA]</scope>
    <source>
        <strain evidence="1">S2</strain>
        <tissue evidence="1">Leaf</tissue>
    </source>
</reference>
<accession>A0A5N5H638</accession>
<feature type="non-terminal residue" evidence="1">
    <location>
        <position position="1"/>
    </location>
</feature>
<proteinExistence type="predicted"/>
<gene>
    <name evidence="1" type="ORF">D8674_041995</name>
</gene>
<sequence length="188" mass="21154">HARAPERPPRRSSEFSFLSIRGLLNFLRSAAESDSTINLFSQTQSLLELQAVPILFRHSLKDSDDEIVCNLDHIFGVEPLKIRSPPTDSRVSHALRLFKSWILSLLINLKMLLLLKCGEFLLLLIGHVNGRDTPPLATVHEDIRRLLGEKSASLLWAASQFGSTLDPEQRLTALHIQALLVIESLDLY</sequence>
<dbReference type="EMBL" id="SMOL01000217">
    <property type="protein sequence ID" value="KAB2623436.1"/>
    <property type="molecule type" value="Genomic_DNA"/>
</dbReference>
<evidence type="ECO:0000313" key="1">
    <source>
        <dbReference type="EMBL" id="KAB2623436.1"/>
    </source>
</evidence>